<dbReference type="PANTHER" id="PTHR43434">
    <property type="entry name" value="PHOSPHOGLYCOLATE PHOSPHATASE"/>
    <property type="match status" value="1"/>
</dbReference>
<comment type="caution">
    <text evidence="1">The sequence shown here is derived from an EMBL/GenBank/DDBJ whole genome shotgun (WGS) entry which is preliminary data.</text>
</comment>
<dbReference type="PANTHER" id="PTHR43434:SF20">
    <property type="entry name" value="5'-NUCLEOTIDASE"/>
    <property type="match status" value="1"/>
</dbReference>
<evidence type="ECO:0000313" key="2">
    <source>
        <dbReference type="Proteomes" id="UP000481252"/>
    </source>
</evidence>
<keyword evidence="2" id="KW-1185">Reference proteome</keyword>
<name>A0A7C9R763_9HYPH</name>
<dbReference type="AlphaFoldDB" id="A0A7C9R763"/>
<dbReference type="SFLD" id="SFLDG01129">
    <property type="entry name" value="C1.5:_HAD__Beta-PGM__Phosphata"/>
    <property type="match status" value="1"/>
</dbReference>
<dbReference type="RefSeq" id="WP_165114203.1">
    <property type="nucleotide sequence ID" value="NZ_JAAKZG010000001.1"/>
</dbReference>
<dbReference type="Pfam" id="PF13419">
    <property type="entry name" value="HAD_2"/>
    <property type="match status" value="1"/>
</dbReference>
<dbReference type="GO" id="GO:0005829">
    <property type="term" value="C:cytosol"/>
    <property type="evidence" value="ECO:0007669"/>
    <property type="project" value="TreeGrafter"/>
</dbReference>
<dbReference type="InterPro" id="IPR041492">
    <property type="entry name" value="HAD_2"/>
</dbReference>
<dbReference type="InterPro" id="IPR050155">
    <property type="entry name" value="HAD-like_hydrolase_sf"/>
</dbReference>
<dbReference type="InterPro" id="IPR023198">
    <property type="entry name" value="PGP-like_dom2"/>
</dbReference>
<dbReference type="EMBL" id="JAAKZG010000001">
    <property type="protein sequence ID" value="NGN40073.1"/>
    <property type="molecule type" value="Genomic_DNA"/>
</dbReference>
<dbReference type="GO" id="GO:0016787">
    <property type="term" value="F:hydrolase activity"/>
    <property type="evidence" value="ECO:0007669"/>
    <property type="project" value="UniProtKB-KW"/>
</dbReference>
<dbReference type="Gene3D" id="3.40.50.1000">
    <property type="entry name" value="HAD superfamily/HAD-like"/>
    <property type="match status" value="1"/>
</dbReference>
<reference evidence="1 2" key="1">
    <citation type="submission" date="2020-02" db="EMBL/GenBank/DDBJ databases">
        <title>Genome sequence of the type strain CGMCC 1.15528 of Mesorhizobium zhangyense.</title>
        <authorList>
            <person name="Gao J."/>
            <person name="Sun J."/>
        </authorList>
    </citation>
    <scope>NUCLEOTIDE SEQUENCE [LARGE SCALE GENOMIC DNA]</scope>
    <source>
        <strain evidence="1 2">CGMCC 1.15528</strain>
    </source>
</reference>
<dbReference type="Proteomes" id="UP000481252">
    <property type="component" value="Unassembled WGS sequence"/>
</dbReference>
<dbReference type="SUPFAM" id="SSF56784">
    <property type="entry name" value="HAD-like"/>
    <property type="match status" value="1"/>
</dbReference>
<gene>
    <name evidence="1" type="ORF">G6N74_03245</name>
</gene>
<evidence type="ECO:0000313" key="1">
    <source>
        <dbReference type="EMBL" id="NGN40073.1"/>
    </source>
</evidence>
<sequence>MDVSARRQAVLFDLDGTLTDPFVGITKSLQYAVEKLGRVAPAADDLRWCIGPPIKSAFGILLETEDPDLIDEGVRLYRERYSDVGKFENVLIEGIPEVLAELVADGYFLSVATSKLKTYAGEIIDHFDLRRYFNVVHGSELDGRNSVKGDLIAHILAVEPIDPARTVMIGDRSHDVVGAKLNGIETVGVLWGYGDRKELEEAGAARIAKRPAELRQLIGALLEPA</sequence>
<protein>
    <submittedName>
        <fullName evidence="1">HAD hydrolase-like protein</fullName>
    </submittedName>
</protein>
<dbReference type="Gene3D" id="1.10.150.240">
    <property type="entry name" value="Putative phosphatase, domain 2"/>
    <property type="match status" value="1"/>
</dbReference>
<dbReference type="InterPro" id="IPR036412">
    <property type="entry name" value="HAD-like_sf"/>
</dbReference>
<keyword evidence="1" id="KW-0378">Hydrolase</keyword>
<accession>A0A7C9R763</accession>
<dbReference type="GO" id="GO:0004713">
    <property type="term" value="F:protein tyrosine kinase activity"/>
    <property type="evidence" value="ECO:0007669"/>
    <property type="project" value="TreeGrafter"/>
</dbReference>
<dbReference type="InterPro" id="IPR023214">
    <property type="entry name" value="HAD_sf"/>
</dbReference>
<organism evidence="1 2">
    <name type="scientific">Mesorhizobium zhangyense</name>
    <dbReference type="NCBI Taxonomy" id="1776730"/>
    <lineage>
        <taxon>Bacteria</taxon>
        <taxon>Pseudomonadati</taxon>
        <taxon>Pseudomonadota</taxon>
        <taxon>Alphaproteobacteria</taxon>
        <taxon>Hyphomicrobiales</taxon>
        <taxon>Phyllobacteriaceae</taxon>
        <taxon>Mesorhizobium</taxon>
    </lineage>
</organism>
<dbReference type="SFLD" id="SFLDS00003">
    <property type="entry name" value="Haloacid_Dehalogenase"/>
    <property type="match status" value="1"/>
</dbReference>
<proteinExistence type="predicted"/>